<dbReference type="InterPro" id="IPR047817">
    <property type="entry name" value="ABC2_TM_bact-type"/>
</dbReference>
<dbReference type="RefSeq" id="WP_201634961.1">
    <property type="nucleotide sequence ID" value="NZ_CP068046.1"/>
</dbReference>
<sequence>MSAVSGVRSWAGIAPDVIWVLWRREVTRFFRDRSQIFGAVSRTILWLVILGYGIGAALREIEGYSYAQYILPGVITLNVLFASLQCAIALVWDREVGLLRDVLVSPSPSLSVALGKLFGGATISVFQGSIPLLLAPIIGVDLTIGSVLGAWAVMFMMGMFMTALGVVVATRLKTFEGFGSISNGLIQPLYFLSGSIFPLKGIIGGVGFLDVPATLREELRRAGINAFGSGWIVQLPEWLQILVYCNPVSYQLDLLRYVLLDYEQLPLQLDIGLTVALPIAASAIAAREIKHALRTAGPRRRKKAAPGGAA</sequence>
<keyword evidence="4 5" id="KW-0472">Membrane</keyword>
<feature type="transmembrane region" description="Helical" evidence="5">
    <location>
        <begin position="147"/>
        <end position="169"/>
    </location>
</feature>
<comment type="caution">
    <text evidence="5">Lacks conserved residue(s) required for the propagation of feature annotation.</text>
</comment>
<dbReference type="Proteomes" id="UP000595857">
    <property type="component" value="Chromosome"/>
</dbReference>
<dbReference type="InterPro" id="IPR000412">
    <property type="entry name" value="ABC_2_transport"/>
</dbReference>
<comment type="subcellular location">
    <subcellularLocation>
        <location evidence="5">Cell inner membrane</location>
        <topology evidence="5">Multi-pass membrane protein</topology>
    </subcellularLocation>
    <subcellularLocation>
        <location evidence="1">Membrane</location>
        <topology evidence="1">Multi-pass membrane protein</topology>
    </subcellularLocation>
</comment>
<feature type="transmembrane region" description="Helical" evidence="5">
    <location>
        <begin position="70"/>
        <end position="92"/>
    </location>
</feature>
<keyword evidence="8" id="KW-1185">Reference proteome</keyword>
<keyword evidence="5" id="KW-1003">Cell membrane</keyword>
<feature type="domain" description="ABC transmembrane type-2" evidence="6">
    <location>
        <begin position="34"/>
        <end position="292"/>
    </location>
</feature>
<feature type="transmembrane region" description="Helical" evidence="5">
    <location>
        <begin position="112"/>
        <end position="135"/>
    </location>
</feature>
<reference evidence="7 8" key="1">
    <citation type="submission" date="2021-01" db="EMBL/GenBank/DDBJ databases">
        <title>Genome seq and assembly of Devosia sp. LEGU1.</title>
        <authorList>
            <person name="Chhetri G."/>
        </authorList>
    </citation>
    <scope>NUCLEOTIDE SEQUENCE [LARGE SCALE GENOMIC DNA]</scope>
    <source>
        <strain evidence="7 8">LEGU1</strain>
    </source>
</reference>
<evidence type="ECO:0000259" key="6">
    <source>
        <dbReference type="PROSITE" id="PS51012"/>
    </source>
</evidence>
<dbReference type="InterPro" id="IPR013525">
    <property type="entry name" value="ABC2_TM"/>
</dbReference>
<dbReference type="EMBL" id="CP068046">
    <property type="protein sequence ID" value="QQR40011.1"/>
    <property type="molecule type" value="Genomic_DNA"/>
</dbReference>
<dbReference type="PROSITE" id="PS51012">
    <property type="entry name" value="ABC_TM2"/>
    <property type="match status" value="1"/>
</dbReference>
<evidence type="ECO:0000256" key="4">
    <source>
        <dbReference type="ARBA" id="ARBA00023136"/>
    </source>
</evidence>
<dbReference type="PANTHER" id="PTHR43229">
    <property type="entry name" value="NODULATION PROTEIN J"/>
    <property type="match status" value="1"/>
</dbReference>
<evidence type="ECO:0000256" key="3">
    <source>
        <dbReference type="ARBA" id="ARBA00022989"/>
    </source>
</evidence>
<protein>
    <recommendedName>
        <fullName evidence="5">Transport permease protein</fullName>
    </recommendedName>
</protein>
<evidence type="ECO:0000256" key="2">
    <source>
        <dbReference type="ARBA" id="ARBA00022692"/>
    </source>
</evidence>
<dbReference type="InterPro" id="IPR051784">
    <property type="entry name" value="Nod_factor_ABC_transporter"/>
</dbReference>
<evidence type="ECO:0000256" key="5">
    <source>
        <dbReference type="RuleBase" id="RU361157"/>
    </source>
</evidence>
<gene>
    <name evidence="7" type="ORF">JI748_03055</name>
</gene>
<name>A0ABX7C7B8_9HYPH</name>
<dbReference type="Pfam" id="PF01061">
    <property type="entry name" value="ABC2_membrane"/>
    <property type="match status" value="1"/>
</dbReference>
<dbReference type="PRINTS" id="PR00164">
    <property type="entry name" value="ABC2TRNSPORT"/>
</dbReference>
<organism evidence="7 8">
    <name type="scientific">Devosia rhizoryzae</name>
    <dbReference type="NCBI Taxonomy" id="2774137"/>
    <lineage>
        <taxon>Bacteria</taxon>
        <taxon>Pseudomonadati</taxon>
        <taxon>Pseudomonadota</taxon>
        <taxon>Alphaproteobacteria</taxon>
        <taxon>Hyphomicrobiales</taxon>
        <taxon>Devosiaceae</taxon>
        <taxon>Devosia</taxon>
    </lineage>
</organism>
<keyword evidence="2 5" id="KW-0812">Transmembrane</keyword>
<evidence type="ECO:0000313" key="8">
    <source>
        <dbReference type="Proteomes" id="UP000595857"/>
    </source>
</evidence>
<evidence type="ECO:0000256" key="1">
    <source>
        <dbReference type="ARBA" id="ARBA00004141"/>
    </source>
</evidence>
<proteinExistence type="inferred from homology"/>
<keyword evidence="5" id="KW-0813">Transport</keyword>
<dbReference type="PANTHER" id="PTHR43229:SF2">
    <property type="entry name" value="NODULATION PROTEIN J"/>
    <property type="match status" value="1"/>
</dbReference>
<evidence type="ECO:0000313" key="7">
    <source>
        <dbReference type="EMBL" id="QQR40011.1"/>
    </source>
</evidence>
<comment type="similarity">
    <text evidence="5">Belongs to the ABC-2 integral membrane protein family.</text>
</comment>
<keyword evidence="3 5" id="KW-1133">Transmembrane helix</keyword>
<feature type="transmembrane region" description="Helical" evidence="5">
    <location>
        <begin position="189"/>
        <end position="211"/>
    </location>
</feature>
<feature type="transmembrane region" description="Helical" evidence="5">
    <location>
        <begin position="36"/>
        <end position="58"/>
    </location>
</feature>
<accession>A0ABX7C7B8</accession>